<evidence type="ECO:0000256" key="13">
    <source>
        <dbReference type="ARBA" id="ARBA00023075"/>
    </source>
</evidence>
<feature type="transmembrane region" description="Helical" evidence="17">
    <location>
        <begin position="68"/>
        <end position="84"/>
    </location>
</feature>
<dbReference type="PANTHER" id="PTHR43507:SF20">
    <property type="entry name" value="NADH-UBIQUINONE OXIDOREDUCTASE CHAIN 4"/>
    <property type="match status" value="1"/>
</dbReference>
<evidence type="ECO:0000256" key="10">
    <source>
        <dbReference type="ARBA" id="ARBA00022982"/>
    </source>
</evidence>
<dbReference type="GO" id="GO:0048039">
    <property type="term" value="F:ubiquinone binding"/>
    <property type="evidence" value="ECO:0007669"/>
    <property type="project" value="TreeGrafter"/>
</dbReference>
<comment type="catalytic activity">
    <reaction evidence="16 17">
        <text>a ubiquinone + NADH + 5 H(+)(in) = a ubiquinol + NAD(+) + 4 H(+)(out)</text>
        <dbReference type="Rhea" id="RHEA:29091"/>
        <dbReference type="Rhea" id="RHEA-COMP:9565"/>
        <dbReference type="Rhea" id="RHEA-COMP:9566"/>
        <dbReference type="ChEBI" id="CHEBI:15378"/>
        <dbReference type="ChEBI" id="CHEBI:16389"/>
        <dbReference type="ChEBI" id="CHEBI:17976"/>
        <dbReference type="ChEBI" id="CHEBI:57540"/>
        <dbReference type="ChEBI" id="CHEBI:57945"/>
        <dbReference type="EC" id="7.1.1.2"/>
    </reaction>
</comment>
<comment type="function">
    <text evidence="1">Core subunit of the mitochondrial membrane respiratory chain NADH dehydrogenase (Complex I) that is believed to belong to the minimal assembly required for catalysis. Complex I functions in the transfer of electrons from NADH to the respiratory chain. The immediate electron acceptor for the enzyme is believed to be ubiquinone.</text>
</comment>
<dbReference type="GO" id="GO:0031966">
    <property type="term" value="C:mitochondrial membrane"/>
    <property type="evidence" value="ECO:0007669"/>
    <property type="project" value="UniProtKB-SubCell"/>
</dbReference>
<dbReference type="AlphaFoldDB" id="A0A343B7E0"/>
<dbReference type="PANTHER" id="PTHR43507">
    <property type="entry name" value="NADH-UBIQUINONE OXIDOREDUCTASE CHAIN 4"/>
    <property type="match status" value="1"/>
</dbReference>
<evidence type="ECO:0000256" key="16">
    <source>
        <dbReference type="ARBA" id="ARBA00049551"/>
    </source>
</evidence>
<dbReference type="Pfam" id="PF00361">
    <property type="entry name" value="Proton_antipo_M"/>
    <property type="match status" value="1"/>
</dbReference>
<evidence type="ECO:0000256" key="3">
    <source>
        <dbReference type="ARBA" id="ARBA00009025"/>
    </source>
</evidence>
<dbReference type="GO" id="GO:0003954">
    <property type="term" value="F:NADH dehydrogenase activity"/>
    <property type="evidence" value="ECO:0007669"/>
    <property type="project" value="TreeGrafter"/>
</dbReference>
<proteinExistence type="inferred from homology"/>
<evidence type="ECO:0000256" key="9">
    <source>
        <dbReference type="ARBA" id="ARBA00022967"/>
    </source>
</evidence>
<dbReference type="EMBL" id="KX822021">
    <property type="protein sequence ID" value="AQV10051.1"/>
    <property type="molecule type" value="Genomic_DNA"/>
</dbReference>
<dbReference type="InterPro" id="IPR001750">
    <property type="entry name" value="ND/Mrp_TM"/>
</dbReference>
<evidence type="ECO:0000256" key="11">
    <source>
        <dbReference type="ARBA" id="ARBA00022989"/>
    </source>
</evidence>
<feature type="transmembrane region" description="Helical" evidence="17">
    <location>
        <begin position="272"/>
        <end position="295"/>
    </location>
</feature>
<dbReference type="InterPro" id="IPR003918">
    <property type="entry name" value="NADH_UbQ_OxRdtase"/>
</dbReference>
<feature type="transmembrane region" description="Helical" evidence="17">
    <location>
        <begin position="35"/>
        <end position="61"/>
    </location>
</feature>
<keyword evidence="8 17" id="KW-0812">Transmembrane</keyword>
<accession>A0A343B7E0</accession>
<dbReference type="GO" id="GO:0008137">
    <property type="term" value="F:NADH dehydrogenase (ubiquinone) activity"/>
    <property type="evidence" value="ECO:0007669"/>
    <property type="project" value="UniProtKB-UniRule"/>
</dbReference>
<evidence type="ECO:0000256" key="2">
    <source>
        <dbReference type="ARBA" id="ARBA00004225"/>
    </source>
</evidence>
<gene>
    <name evidence="19" type="primary">ND4</name>
</gene>
<evidence type="ECO:0000313" key="19">
    <source>
        <dbReference type="EMBL" id="AQV10051.1"/>
    </source>
</evidence>
<sequence length="407" mass="47855">MFFFFLFWLVFLIFFFFVFLSIFVLFGFLDCSWLGGFIFFDSFNYVFLSFLSVFVLGFICLSELVSGLIFYSCLIILFSVFFFYSGSLVVFYIFYELTMIPVLFCLLGFGRQVEKISACYYLIFYTLFFGMPYLFVYSRVFCFFDFVYYDFFMSFELVFFLGMCFLVKFPVYFLHVWLPKVHVESPTSTSMILAGVMLKLGGVGFYRISGSLNNFSLELFFFLSLVSMVFCSFICIVQSDCKSLAAYSSVCHMGFVLLSEVSMLYYGKSMSLVMMLSHGYTSVLMFYFIGEFYHIADSRLVYYLRGYFNISVLFSLFFGLTMVSNFGFPVSISFFSEYLMLNWIGSIFYFGIFFLFVYYLASFYYSIYVLVCFLIGGKVSFIYDGRSIVCLPMIFMAYNFFWFVFII</sequence>
<feature type="transmembrane region" description="Helical" evidence="17">
    <location>
        <begin position="388"/>
        <end position="406"/>
    </location>
</feature>
<keyword evidence="13 17" id="KW-0830">Ubiquinone</keyword>
<comment type="function">
    <text evidence="17">Core subunit of the mitochondrial membrane respiratory chain NADH dehydrogenase (Complex I) which catalyzes electron transfer from NADH through the respiratory chain, using ubiquinone as an electron acceptor. Essential for the catalytic activity and assembly of complex I.</text>
</comment>
<feature type="transmembrane region" description="Helical" evidence="17">
    <location>
        <begin position="307"/>
        <end position="328"/>
    </location>
</feature>
<keyword evidence="15 17" id="KW-0472">Membrane</keyword>
<dbReference type="EC" id="7.1.1.2" evidence="4 17"/>
<evidence type="ECO:0000256" key="1">
    <source>
        <dbReference type="ARBA" id="ARBA00003257"/>
    </source>
</evidence>
<dbReference type="GO" id="GO:0015990">
    <property type="term" value="P:electron transport coupled proton transport"/>
    <property type="evidence" value="ECO:0007669"/>
    <property type="project" value="TreeGrafter"/>
</dbReference>
<name>A0A343B7E0_9BILA</name>
<feature type="transmembrane region" description="Helical" evidence="17">
    <location>
        <begin position="7"/>
        <end position="29"/>
    </location>
</feature>
<comment type="subcellular location">
    <subcellularLocation>
        <location evidence="2 17">Mitochondrion membrane</location>
        <topology evidence="2 17">Multi-pass membrane protein</topology>
    </subcellularLocation>
</comment>
<organism evidence="19">
    <name type="scientific">Mansonella ozzardi</name>
    <dbReference type="NCBI Taxonomy" id="122354"/>
    <lineage>
        <taxon>Eukaryota</taxon>
        <taxon>Metazoa</taxon>
        <taxon>Ecdysozoa</taxon>
        <taxon>Nematoda</taxon>
        <taxon>Chromadorea</taxon>
        <taxon>Rhabditida</taxon>
        <taxon>Spirurina</taxon>
        <taxon>Spiruromorpha</taxon>
        <taxon>Filarioidea</taxon>
        <taxon>Onchocercidae</taxon>
        <taxon>Mansonella</taxon>
    </lineage>
</organism>
<keyword evidence="14 17" id="KW-0496">Mitochondrion</keyword>
<dbReference type="PRINTS" id="PR01437">
    <property type="entry name" value="NUOXDRDTASE4"/>
</dbReference>
<reference evidence="19" key="1">
    <citation type="journal article" date="2018" name="Sci. Rep.">
        <title>Mansonella ozzardi mitogenome and pseudogene characterisation provides new perspectives on filarial parasite systematics and CO-1 barcoding.</title>
        <authorList>
            <person name="Crainey J.L."/>
            <person name="Marin M.A."/>
            <person name="Silva T.R.R.D."/>
            <person name="de Medeiros J.F."/>
            <person name="Pessoa F.A.C."/>
            <person name="Santos Y.V."/>
            <person name="Vicente A.C.P."/>
            <person name="Luz S.L.B."/>
        </authorList>
    </citation>
    <scope>NUCLEOTIDE SEQUENCE</scope>
    <source>
        <strain evidence="19">MoBR466</strain>
    </source>
</reference>
<evidence type="ECO:0000256" key="14">
    <source>
        <dbReference type="ARBA" id="ARBA00023128"/>
    </source>
</evidence>
<feature type="transmembrane region" description="Helical" evidence="17">
    <location>
        <begin position="215"/>
        <end position="237"/>
    </location>
</feature>
<geneLocation type="mitochondrion" evidence="19"/>
<evidence type="ECO:0000256" key="17">
    <source>
        <dbReference type="RuleBase" id="RU003297"/>
    </source>
</evidence>
<feature type="transmembrane region" description="Helical" evidence="17">
    <location>
        <begin position="90"/>
        <end position="109"/>
    </location>
</feature>
<evidence type="ECO:0000256" key="8">
    <source>
        <dbReference type="ARBA" id="ARBA00022692"/>
    </source>
</evidence>
<keyword evidence="6 17" id="KW-0813">Transport</keyword>
<evidence type="ECO:0000256" key="6">
    <source>
        <dbReference type="ARBA" id="ARBA00022448"/>
    </source>
</evidence>
<feature type="transmembrane region" description="Helical" evidence="17">
    <location>
        <begin position="157"/>
        <end position="178"/>
    </location>
</feature>
<feature type="domain" description="NADH:quinone oxidoreductase/Mrp antiporter transmembrane" evidence="18">
    <location>
        <begin position="85"/>
        <end position="348"/>
    </location>
</feature>
<evidence type="ECO:0000259" key="18">
    <source>
        <dbReference type="Pfam" id="PF00361"/>
    </source>
</evidence>
<evidence type="ECO:0000256" key="5">
    <source>
        <dbReference type="ARBA" id="ARBA00021006"/>
    </source>
</evidence>
<evidence type="ECO:0000256" key="15">
    <source>
        <dbReference type="ARBA" id="ARBA00023136"/>
    </source>
</evidence>
<keyword evidence="10 17" id="KW-0249">Electron transport</keyword>
<dbReference type="GO" id="GO:0042773">
    <property type="term" value="P:ATP synthesis coupled electron transport"/>
    <property type="evidence" value="ECO:0007669"/>
    <property type="project" value="InterPro"/>
</dbReference>
<keyword evidence="9" id="KW-1278">Translocase</keyword>
<feature type="transmembrane region" description="Helical" evidence="17">
    <location>
        <begin position="190"/>
        <end position="209"/>
    </location>
</feature>
<evidence type="ECO:0000256" key="4">
    <source>
        <dbReference type="ARBA" id="ARBA00012944"/>
    </source>
</evidence>
<evidence type="ECO:0000256" key="7">
    <source>
        <dbReference type="ARBA" id="ARBA00022660"/>
    </source>
</evidence>
<feature type="transmembrane region" description="Helical" evidence="17">
    <location>
        <begin position="348"/>
        <end position="376"/>
    </location>
</feature>
<comment type="similarity">
    <text evidence="3 17">Belongs to the complex I subunit 4 family.</text>
</comment>
<evidence type="ECO:0000256" key="12">
    <source>
        <dbReference type="ARBA" id="ARBA00023027"/>
    </source>
</evidence>
<keyword evidence="7 17" id="KW-0679">Respiratory chain</keyword>
<protein>
    <recommendedName>
        <fullName evidence="5 17">NADH-ubiquinone oxidoreductase chain 4</fullName>
        <ecNumber evidence="4 17">7.1.1.2</ecNumber>
    </recommendedName>
</protein>
<feature type="transmembrane region" description="Helical" evidence="17">
    <location>
        <begin position="244"/>
        <end position="266"/>
    </location>
</feature>
<keyword evidence="12 17" id="KW-0520">NAD</keyword>
<feature type="transmembrane region" description="Helical" evidence="17">
    <location>
        <begin position="118"/>
        <end position="137"/>
    </location>
</feature>
<keyword evidence="11 17" id="KW-1133">Transmembrane helix</keyword>